<dbReference type="Proteomes" id="UP000277326">
    <property type="component" value="Unassembled WGS sequence"/>
</dbReference>
<dbReference type="GO" id="GO:0016491">
    <property type="term" value="F:oxidoreductase activity"/>
    <property type="evidence" value="ECO:0007669"/>
    <property type="project" value="UniProtKB-KW"/>
</dbReference>
<feature type="compositionally biased region" description="Basic and acidic residues" evidence="3">
    <location>
        <begin position="1"/>
        <end position="24"/>
    </location>
</feature>
<dbReference type="SUPFAM" id="SSF54665">
    <property type="entry name" value="CO dehydrogenase molybdoprotein N-domain-like"/>
    <property type="match status" value="1"/>
</dbReference>
<accession>A0A3M0CXX0</accession>
<dbReference type="InterPro" id="IPR008274">
    <property type="entry name" value="AldOxase/xan_DH_MoCoBD1"/>
</dbReference>
<dbReference type="GeneID" id="38471071"/>
<dbReference type="Gene3D" id="3.30.365.10">
    <property type="entry name" value="Aldehyde oxidase/xanthine dehydrogenase, molybdopterin binding domain"/>
    <property type="match status" value="4"/>
</dbReference>
<evidence type="ECO:0000256" key="2">
    <source>
        <dbReference type="ARBA" id="ARBA00023002"/>
    </source>
</evidence>
<reference evidence="6" key="3">
    <citation type="submission" date="2018-10" db="EMBL/GenBank/DDBJ databases">
        <authorList>
            <person name="Whitman W."/>
            <person name="Huntemann M."/>
            <person name="Clum A."/>
            <person name="Pillay M."/>
            <person name="Palaniappan K."/>
            <person name="Varghese N."/>
            <person name="Mikhailova N."/>
            <person name="Stamatis D."/>
            <person name="Reddy T."/>
            <person name="Daum C."/>
            <person name="Shapiro N."/>
            <person name="Ivanova N."/>
            <person name="Kyrpides N."/>
            <person name="Woyke T."/>
        </authorList>
    </citation>
    <scope>NUCLEOTIDE SEQUENCE</scope>
    <source>
        <strain evidence="6">CGMCC 1.10124</strain>
    </source>
</reference>
<feature type="domain" description="Aldehyde oxidase/xanthine dehydrogenase a/b hammerhead" evidence="4">
    <location>
        <begin position="28"/>
        <end position="144"/>
    </location>
</feature>
<dbReference type="InterPro" id="IPR046867">
    <property type="entry name" value="AldOxase/xan_DH_MoCoBD2"/>
</dbReference>
<protein>
    <submittedName>
        <fullName evidence="6">Carbon-monoxide dehydrogenase large subunit</fullName>
    </submittedName>
    <submittedName>
        <fullName evidence="5">Xanthine dehydrogenase family protein molybdopterin-binding subunit</fullName>
    </submittedName>
</protein>
<dbReference type="EMBL" id="CP034145">
    <property type="protein sequence ID" value="AZH25188.1"/>
    <property type="molecule type" value="Genomic_DNA"/>
</dbReference>
<dbReference type="InterPro" id="IPR000674">
    <property type="entry name" value="Ald_Oxase/Xan_DH_a/b"/>
</dbReference>
<dbReference type="EMBL" id="REFS01000004">
    <property type="protein sequence ID" value="RMB13585.1"/>
    <property type="molecule type" value="Genomic_DNA"/>
</dbReference>
<evidence type="ECO:0000313" key="8">
    <source>
        <dbReference type="Proteomes" id="UP000282007"/>
    </source>
</evidence>
<keyword evidence="8" id="KW-1185">Reference proteome</keyword>
<evidence type="ECO:0000259" key="4">
    <source>
        <dbReference type="SMART" id="SM01008"/>
    </source>
</evidence>
<evidence type="ECO:0000256" key="3">
    <source>
        <dbReference type="SAM" id="MobiDB-lite"/>
    </source>
</evidence>
<dbReference type="InterPro" id="IPR037165">
    <property type="entry name" value="AldOxase/xan_DH_Mopterin-bd_sf"/>
</dbReference>
<dbReference type="SMART" id="SM01008">
    <property type="entry name" value="Ald_Xan_dh_C"/>
    <property type="match status" value="1"/>
</dbReference>
<dbReference type="OrthoDB" id="57164at2157"/>
<dbReference type="KEGG" id="haer:DU502_07255"/>
<dbReference type="Gene3D" id="3.90.1170.50">
    <property type="entry name" value="Aldehyde oxidase/xanthine dehydrogenase, a/b hammerhead"/>
    <property type="match status" value="1"/>
</dbReference>
<dbReference type="SUPFAM" id="SSF56003">
    <property type="entry name" value="Molybdenum cofactor-binding domain"/>
    <property type="match status" value="1"/>
</dbReference>
<evidence type="ECO:0000313" key="7">
    <source>
        <dbReference type="Proteomes" id="UP000277326"/>
    </source>
</evidence>
<dbReference type="PANTHER" id="PTHR11908">
    <property type="entry name" value="XANTHINE DEHYDROGENASE"/>
    <property type="match status" value="1"/>
</dbReference>
<sequence length="797" mass="86679">MPDSIEARQAEKLKGSPVERREDPELLTGEATFTDDMEPRGTVHMAVLRSQYGHARIESIDTSAAEELDGVLAVYTADDVEASDAPGRIEPIWLLPDLKRPPYPMLAQDKVRYQGQPVAVAVAEDRYRASDAVDAIDVTYDRLEAVTKAREATDEDAPTIHEEAPDNVAAEWDVGDEEATDAAFEDADRTVSVDLVNQRLLPTAMEPRVTLANYRPSADELVVHMGTQCPHLHRRFMADMLDFPEQKMRVIAPEVGGGFGSKDSAHPDETLTAWCSLQLERPVKWQATRTEAYVSTGHGRGQETTAEIAVDEDGSIQALRVETYGDLGGYLSTWGPLMPAHGYALMLPGQYDVENVYCEVKEVFTNATPTEPYRGAGRPEASYVIERLATLAARELDMEPTEFRRKNFVPRDDFPHETATGLVYDSGDYDKTLDRALEMADLEALREKQADLREEGRYLGIGISCYNESCGYGPSEIIGQIGGQLGLYENGVVRFHPSGAVTVYCGTSGHGQGHETTYAQIVADELGVDYDDIEVIEGDTDEVPMGMGTYGSRSVSVGGSAIVEASREVVEKAGTIAAHHLEVSEEDLEFEDGEFQVAGAPERSMTIKEVAREAYLAHDLPDGTSPGLEATNFYDPENLVFPFGTHIVVVEVDPDTGEIDLERYIAVDDCGNQINPKIVEGQVHGAIAQGLGQGLFEGVEYDENGTLLTGSMQDYTLPKALQVPEYETDHTVTPSPHNPLGAKGIGEAGTIAAPPAVVNAVTDALQPFGIDHIDMPLTDETVWQAIQNATAEPGGAD</sequence>
<dbReference type="Proteomes" id="UP000282007">
    <property type="component" value="Chromosome"/>
</dbReference>
<evidence type="ECO:0000313" key="6">
    <source>
        <dbReference type="EMBL" id="RMB13585.1"/>
    </source>
</evidence>
<feature type="region of interest" description="Disordered" evidence="3">
    <location>
        <begin position="1"/>
        <end position="29"/>
    </location>
</feature>
<keyword evidence="2" id="KW-0560">Oxidoreductase</keyword>
<reference evidence="5 8" key="2">
    <citation type="submission" date="2018-07" db="EMBL/GenBank/DDBJ databases">
        <title>Genome sequences of Haloplanus aerogenes JCM 16430T.</title>
        <authorList>
            <person name="Kim Y.B."/>
            <person name="Roh S.W."/>
        </authorList>
    </citation>
    <scope>NUCLEOTIDE SEQUENCE [LARGE SCALE GENOMIC DNA]</scope>
    <source>
        <strain evidence="5 8">JCM 16430</strain>
    </source>
</reference>
<evidence type="ECO:0000313" key="5">
    <source>
        <dbReference type="EMBL" id="AZH25188.1"/>
    </source>
</evidence>
<dbReference type="Pfam" id="PF20256">
    <property type="entry name" value="MoCoBD_2"/>
    <property type="match status" value="1"/>
</dbReference>
<evidence type="ECO:0000256" key="1">
    <source>
        <dbReference type="ARBA" id="ARBA00022505"/>
    </source>
</evidence>
<dbReference type="GO" id="GO:0005506">
    <property type="term" value="F:iron ion binding"/>
    <property type="evidence" value="ECO:0007669"/>
    <property type="project" value="InterPro"/>
</dbReference>
<keyword evidence="1" id="KW-0500">Molybdenum</keyword>
<dbReference type="Pfam" id="PF02738">
    <property type="entry name" value="MoCoBD_1"/>
    <property type="match status" value="1"/>
</dbReference>
<gene>
    <name evidence="6" type="ORF">ATH50_2024</name>
    <name evidence="5" type="ORF">DU502_07255</name>
</gene>
<proteinExistence type="predicted"/>
<dbReference type="AlphaFoldDB" id="A0A3M0CXX0"/>
<dbReference type="InterPro" id="IPR016208">
    <property type="entry name" value="Ald_Oxase/xanthine_DH-like"/>
</dbReference>
<dbReference type="RefSeq" id="WP_121920656.1">
    <property type="nucleotide sequence ID" value="NZ_CP034145.1"/>
</dbReference>
<reference evidence="6 7" key="1">
    <citation type="journal article" date="2015" name="Stand. Genomic Sci.">
        <title>Genomic Encyclopedia of Bacterial and Archaeal Type Strains, Phase III: the genomes of soil and plant-associated and newly described type strains.</title>
        <authorList>
            <person name="Whitman W.B."/>
            <person name="Woyke T."/>
            <person name="Klenk H.P."/>
            <person name="Zhou Y."/>
            <person name="Lilburn T.G."/>
            <person name="Beck B.J."/>
            <person name="De Vos P."/>
            <person name="Vandamme P."/>
            <person name="Eisen J.A."/>
            <person name="Garrity G."/>
            <person name="Hugenholtz P."/>
            <person name="Kyrpides N.C."/>
        </authorList>
    </citation>
    <scope>NUCLEOTIDE SEQUENCE [LARGE SCALE GENOMIC DNA]</scope>
    <source>
        <strain evidence="6 7">CGMCC 1.10124</strain>
    </source>
</reference>
<dbReference type="InterPro" id="IPR036856">
    <property type="entry name" value="Ald_Oxase/Xan_DH_a/b_sf"/>
</dbReference>
<dbReference type="PANTHER" id="PTHR11908:SF132">
    <property type="entry name" value="ALDEHYDE OXIDASE 1-RELATED"/>
    <property type="match status" value="1"/>
</dbReference>
<dbReference type="Pfam" id="PF01315">
    <property type="entry name" value="Ald_Xan_dh_C"/>
    <property type="match status" value="1"/>
</dbReference>
<name>A0A3M0CXX0_9EURY</name>
<organism evidence="6 7">
    <name type="scientific">Haloplanus aerogenes</name>
    <dbReference type="NCBI Taxonomy" id="660522"/>
    <lineage>
        <taxon>Archaea</taxon>
        <taxon>Methanobacteriati</taxon>
        <taxon>Methanobacteriota</taxon>
        <taxon>Stenosarchaea group</taxon>
        <taxon>Halobacteria</taxon>
        <taxon>Halobacteriales</taxon>
        <taxon>Haloferacaceae</taxon>
        <taxon>Haloplanus</taxon>
    </lineage>
</organism>